<feature type="transmembrane region" description="Helical" evidence="1">
    <location>
        <begin position="467"/>
        <end position="487"/>
    </location>
</feature>
<proteinExistence type="predicted"/>
<gene>
    <name evidence="4" type="ORF">PVBDA_1403190</name>
</gene>
<dbReference type="Pfam" id="PF10192">
    <property type="entry name" value="GPR180-TMEM145_TM"/>
    <property type="match status" value="1"/>
</dbReference>
<feature type="signal peptide" evidence="2">
    <location>
        <begin position="1"/>
        <end position="24"/>
    </location>
</feature>
<reference evidence="4 5" key="1">
    <citation type="submission" date="2020-08" db="EMBL/GenBank/DDBJ databases">
        <authorList>
            <person name="Ramaprasad A."/>
        </authorList>
    </citation>
    <scope>NUCLEOTIDE SEQUENCE [LARGE SCALE GENOMIC DNA]</scope>
</reference>
<accession>A0A6V7T009</accession>
<feature type="domain" description="GPR180/TMEM145 transmembrane" evidence="3">
    <location>
        <begin position="395"/>
        <end position="616"/>
    </location>
</feature>
<protein>
    <submittedName>
        <fullName evidence="4">Integral membrane protein GPR180, putative</fullName>
    </submittedName>
</protein>
<sequence length="652" mass="77811">MGKKTIFYFFMLIVSYFIIHNVESKVFHGNFYIKKNEKIHYLTKFSCNIGTCEFNIKMKLKDNILEKMVQAYYEMNSNDFSNNINNEGVVNNKLFYMDYDNSYYVLTNNHEKPFSQRVTLMLDIEEKYVNKNEKCHAFGNLRSVHRFSVPFQFKYSDLINSRTYNLKKITNNKYSKSFNSIYSELQNNTSLQSEILNYESIINEKNSNYEYKNIYAKTTHRVHVWFLMFDDCYDNFIRNLKLNIKTKIAYWEYLLYASERKDISHLSALQTNDKNRGNYNDDDDYDDDTKYYKTYNFDKNTLLEDPKRLLFIESSFTQGEREDISFFLKYYDFKKMKNFTNMYNNLYKNGFYEQVIDYIYENEGFNIEYEVNILQANNSHFSYELLHSPLFTCILTLLYVYLIYQYGEKIFKNISSRQNKHIMVVCLAFVILIQLISNFLLFIHLLVYSQNGIGIELFKLTFNILNFLVQIIMCTMLLSLSYGLTIFEAKISNFTKIKVIFVVITFFHIILVVFDNTYTKDSSSKFFDNDNITGYIILALRILLSIVYHINLSKLYKVTNQHTIAKFLQKLYICGLFYILSFPIIFMICYIFDTYWRQRFMLFGTAFLQYVSIYFITKMFLTNSEYFKVSDMSASDLPGATSSLFNQKAHAH</sequence>
<organism evidence="4 5">
    <name type="scientific">Plasmodium vinckei brucechwatti</name>
    <dbReference type="NCBI Taxonomy" id="119398"/>
    <lineage>
        <taxon>Eukaryota</taxon>
        <taxon>Sar</taxon>
        <taxon>Alveolata</taxon>
        <taxon>Apicomplexa</taxon>
        <taxon>Aconoidasida</taxon>
        <taxon>Haemosporida</taxon>
        <taxon>Plasmodiidae</taxon>
        <taxon>Plasmodium</taxon>
        <taxon>Plasmodium (Vinckeia)</taxon>
    </lineage>
</organism>
<dbReference type="GO" id="GO:0019236">
    <property type="term" value="P:response to pheromone"/>
    <property type="evidence" value="ECO:0007669"/>
    <property type="project" value="InterPro"/>
</dbReference>
<keyword evidence="2" id="KW-0732">Signal</keyword>
<dbReference type="PANTHER" id="PTHR23252:SF24">
    <property type="entry name" value="TRANSMEMBRANE PROTEIN 145"/>
    <property type="match status" value="1"/>
</dbReference>
<dbReference type="PANTHER" id="PTHR23252">
    <property type="entry name" value="INTIMAL THICKNESS RECEPTOR-RELATED"/>
    <property type="match status" value="1"/>
</dbReference>
<name>A0A6V7T009_PLAVN</name>
<evidence type="ECO:0000313" key="5">
    <source>
        <dbReference type="Proteomes" id="UP000515550"/>
    </source>
</evidence>
<dbReference type="InterPro" id="IPR047831">
    <property type="entry name" value="GPR180/TMEM145"/>
</dbReference>
<feature type="transmembrane region" description="Helical" evidence="1">
    <location>
        <begin position="385"/>
        <end position="404"/>
    </location>
</feature>
<dbReference type="InterPro" id="IPR019336">
    <property type="entry name" value="GPR180/TMEM145_TM"/>
</dbReference>
<evidence type="ECO:0000259" key="3">
    <source>
        <dbReference type="Pfam" id="PF10192"/>
    </source>
</evidence>
<keyword evidence="1" id="KW-1133">Transmembrane helix</keyword>
<dbReference type="Proteomes" id="UP000515550">
    <property type="component" value="Chromosome PVBDA_14"/>
</dbReference>
<evidence type="ECO:0000256" key="1">
    <source>
        <dbReference type="SAM" id="Phobius"/>
    </source>
</evidence>
<evidence type="ECO:0000256" key="2">
    <source>
        <dbReference type="SAM" id="SignalP"/>
    </source>
</evidence>
<dbReference type="VEuPathDB" id="PlasmoDB:PVBDA_1403190"/>
<dbReference type="GO" id="GO:0007186">
    <property type="term" value="P:G protein-coupled receptor signaling pathway"/>
    <property type="evidence" value="ECO:0007669"/>
    <property type="project" value="InterPro"/>
</dbReference>
<feature type="transmembrane region" description="Helical" evidence="1">
    <location>
        <begin position="571"/>
        <end position="593"/>
    </location>
</feature>
<feature type="transmembrane region" description="Helical" evidence="1">
    <location>
        <begin position="531"/>
        <end position="550"/>
    </location>
</feature>
<feature type="transmembrane region" description="Helical" evidence="1">
    <location>
        <begin position="499"/>
        <end position="519"/>
    </location>
</feature>
<feature type="transmembrane region" description="Helical" evidence="1">
    <location>
        <begin position="599"/>
        <end position="617"/>
    </location>
</feature>
<feature type="chain" id="PRO_5028069185" evidence="2">
    <location>
        <begin position="25"/>
        <end position="652"/>
    </location>
</feature>
<keyword evidence="1" id="KW-0472">Membrane</keyword>
<evidence type="ECO:0000313" key="4">
    <source>
        <dbReference type="EMBL" id="CAD2104672.1"/>
    </source>
</evidence>
<dbReference type="EMBL" id="LR865392">
    <property type="protein sequence ID" value="CAD2104672.1"/>
    <property type="molecule type" value="Genomic_DNA"/>
</dbReference>
<feature type="transmembrane region" description="Helical" evidence="1">
    <location>
        <begin position="424"/>
        <end position="447"/>
    </location>
</feature>
<keyword evidence="1" id="KW-0812">Transmembrane</keyword>
<dbReference type="AlphaFoldDB" id="A0A6V7T009"/>